<dbReference type="Gene3D" id="3.40.350.10">
    <property type="entry name" value="Creatinase/prolidase N-terminal domain"/>
    <property type="match status" value="1"/>
</dbReference>
<keyword evidence="7" id="KW-0479">Metal-binding</keyword>
<evidence type="ECO:0000256" key="10">
    <source>
        <dbReference type="ARBA" id="ARBA00023211"/>
    </source>
</evidence>
<dbReference type="Proteomes" id="UP000696280">
    <property type="component" value="Unassembled WGS sequence"/>
</dbReference>
<dbReference type="InterPro" id="IPR029149">
    <property type="entry name" value="Creatin/AminoP/Spt16_N"/>
</dbReference>
<dbReference type="Gene3D" id="3.90.230.10">
    <property type="entry name" value="Creatinase/methionine aminopeptidase superfamily"/>
    <property type="match status" value="1"/>
</dbReference>
<evidence type="ECO:0000256" key="7">
    <source>
        <dbReference type="ARBA" id="ARBA00022723"/>
    </source>
</evidence>
<evidence type="ECO:0000256" key="9">
    <source>
        <dbReference type="ARBA" id="ARBA00023049"/>
    </source>
</evidence>
<dbReference type="AlphaFoldDB" id="A0A9N9KQF7"/>
<comment type="similarity">
    <text evidence="4">Belongs to the peptidase M24B family.</text>
</comment>
<evidence type="ECO:0000313" key="14">
    <source>
        <dbReference type="EMBL" id="CAG8951183.1"/>
    </source>
</evidence>
<dbReference type="InterPro" id="IPR007865">
    <property type="entry name" value="Aminopep_P_N"/>
</dbReference>
<dbReference type="EMBL" id="CAJVRL010000041">
    <property type="protein sequence ID" value="CAG8951183.1"/>
    <property type="molecule type" value="Genomic_DNA"/>
</dbReference>
<dbReference type="PANTHER" id="PTHR43226:SF4">
    <property type="entry name" value="XAA-PRO AMINOPEPTIDASE 3"/>
    <property type="match status" value="1"/>
</dbReference>
<dbReference type="Pfam" id="PF00557">
    <property type="entry name" value="Peptidase_M24"/>
    <property type="match status" value="1"/>
</dbReference>
<dbReference type="EC" id="3.4.11.9" evidence="5"/>
<evidence type="ECO:0000259" key="13">
    <source>
        <dbReference type="SMART" id="SM01011"/>
    </source>
</evidence>
<dbReference type="OrthoDB" id="4215474at2759"/>
<keyword evidence="10" id="KW-0464">Manganese</keyword>
<dbReference type="GO" id="GO:0005739">
    <property type="term" value="C:mitochondrion"/>
    <property type="evidence" value="ECO:0007669"/>
    <property type="project" value="TreeGrafter"/>
</dbReference>
<comment type="function">
    <text evidence="3">Catalyzes the removal of a penultimate prolyl residue from the N-termini of peptides.</text>
</comment>
<dbReference type="SUPFAM" id="SSF53092">
    <property type="entry name" value="Creatinase/prolidase N-terminal domain"/>
    <property type="match status" value="1"/>
</dbReference>
<dbReference type="Pfam" id="PF05195">
    <property type="entry name" value="AMP_N"/>
    <property type="match status" value="1"/>
</dbReference>
<keyword evidence="6" id="KW-0645">Protease</keyword>
<feature type="compositionally biased region" description="Polar residues" evidence="12">
    <location>
        <begin position="33"/>
        <end position="45"/>
    </location>
</feature>
<evidence type="ECO:0000256" key="4">
    <source>
        <dbReference type="ARBA" id="ARBA00008766"/>
    </source>
</evidence>
<keyword evidence="15" id="KW-1185">Reference proteome</keyword>
<keyword evidence="6" id="KW-0031">Aminopeptidase</keyword>
<accession>A0A9N9KQF7</accession>
<feature type="domain" description="Aminopeptidase P N-terminal" evidence="13">
    <location>
        <begin position="107"/>
        <end position="243"/>
    </location>
</feature>
<evidence type="ECO:0000256" key="11">
    <source>
        <dbReference type="ARBA" id="ARBA00030849"/>
    </source>
</evidence>
<keyword evidence="8" id="KW-0378">Hydrolase</keyword>
<dbReference type="GO" id="GO:0070006">
    <property type="term" value="F:metalloaminopeptidase activity"/>
    <property type="evidence" value="ECO:0007669"/>
    <property type="project" value="InterPro"/>
</dbReference>
<comment type="catalytic activity">
    <reaction evidence="1">
        <text>Release of any N-terminal amino acid, including proline, that is linked to proline, even from a dipeptide or tripeptide.</text>
        <dbReference type="EC" id="3.4.11.9"/>
    </reaction>
</comment>
<evidence type="ECO:0000256" key="12">
    <source>
        <dbReference type="SAM" id="MobiDB-lite"/>
    </source>
</evidence>
<comment type="cofactor">
    <cofactor evidence="2">
        <name>Mn(2+)</name>
        <dbReference type="ChEBI" id="CHEBI:29035"/>
    </cofactor>
</comment>
<reference evidence="14" key="1">
    <citation type="submission" date="2021-07" db="EMBL/GenBank/DDBJ databases">
        <authorList>
            <person name="Durling M."/>
        </authorList>
    </citation>
    <scope>NUCLEOTIDE SEQUENCE</scope>
</reference>
<evidence type="ECO:0000256" key="1">
    <source>
        <dbReference type="ARBA" id="ARBA00001424"/>
    </source>
</evidence>
<comment type="caution">
    <text evidence="14">The sequence shown here is derived from an EMBL/GenBank/DDBJ whole genome shotgun (WGS) entry which is preliminary data.</text>
</comment>
<dbReference type="GO" id="GO:0006508">
    <property type="term" value="P:proteolysis"/>
    <property type="evidence" value="ECO:0007669"/>
    <property type="project" value="TreeGrafter"/>
</dbReference>
<dbReference type="InterPro" id="IPR052433">
    <property type="entry name" value="X-Pro_dipept-like"/>
</dbReference>
<gene>
    <name evidence="14" type="ORF">HYFRA_00007930</name>
</gene>
<evidence type="ECO:0000256" key="6">
    <source>
        <dbReference type="ARBA" id="ARBA00022438"/>
    </source>
</evidence>
<evidence type="ECO:0000256" key="3">
    <source>
        <dbReference type="ARBA" id="ARBA00002443"/>
    </source>
</evidence>
<dbReference type="InterPro" id="IPR000994">
    <property type="entry name" value="Pept_M24"/>
</dbReference>
<organism evidence="14 15">
    <name type="scientific">Hymenoscyphus fraxineus</name>
    <dbReference type="NCBI Taxonomy" id="746836"/>
    <lineage>
        <taxon>Eukaryota</taxon>
        <taxon>Fungi</taxon>
        <taxon>Dikarya</taxon>
        <taxon>Ascomycota</taxon>
        <taxon>Pezizomycotina</taxon>
        <taxon>Leotiomycetes</taxon>
        <taxon>Helotiales</taxon>
        <taxon>Helotiaceae</taxon>
        <taxon>Hymenoscyphus</taxon>
    </lineage>
</organism>
<dbReference type="InterPro" id="IPR036005">
    <property type="entry name" value="Creatinase/aminopeptidase-like"/>
</dbReference>
<name>A0A9N9KQF7_9HELO</name>
<evidence type="ECO:0000256" key="5">
    <source>
        <dbReference type="ARBA" id="ARBA00012574"/>
    </source>
</evidence>
<sequence length="529" mass="57809">MAAKLPGRPALRQLLSTTPRLTPKTQSRRRTCGSKTYASKTNASQQATRHNVCSVQTALRPTTSTLPNACSRRRSYASISAAELQFGQPVHETHPHLLRAGEITPGITAQEYADRRSKLAASLPPNGVAILSSSDIKYRSGAVFYEFHQDPDFLYLTGFNEPDAVAVIQKVGSTADYVFHLFLRPKDATAELWDGARSGEQAALDVFNADESGDVNNLDSLLPPIISSAGEVFTDVAKSTGFSRFFKNSGSPPNDFQKMIKNSKIRPLRPLMNDLRVVKSPAEIANMRMAGKISGRTFTNAMRQHFTKEKDLGAFMDYDFKIGGCEASAYVPVIAGGKNALAIHYVQNNATLKDGEIVLVDAGGEYGGYIADITRTWPINGKFSGPQKDLYEAILRVQTTSVALCRESSNLSLDGIHKITHNGLKDALKQLGFDTSGDAMNVLFPHHVGHYVGLDVHDCPGYPRSVIIKTGHCITIEPGIYVPEDERWPKHFHGLGIRIEDSVCVQPDTALVLTTEAVKEVVDIEALHS</sequence>
<evidence type="ECO:0000256" key="8">
    <source>
        <dbReference type="ARBA" id="ARBA00022801"/>
    </source>
</evidence>
<evidence type="ECO:0000313" key="15">
    <source>
        <dbReference type="Proteomes" id="UP000696280"/>
    </source>
</evidence>
<dbReference type="SUPFAM" id="SSF55920">
    <property type="entry name" value="Creatinase/aminopeptidase"/>
    <property type="match status" value="1"/>
</dbReference>
<feature type="compositionally biased region" description="Polar residues" evidence="12">
    <location>
        <begin position="14"/>
        <end position="25"/>
    </location>
</feature>
<evidence type="ECO:0000256" key="2">
    <source>
        <dbReference type="ARBA" id="ARBA00001936"/>
    </source>
</evidence>
<dbReference type="GO" id="GO:0030145">
    <property type="term" value="F:manganese ion binding"/>
    <property type="evidence" value="ECO:0007669"/>
    <property type="project" value="InterPro"/>
</dbReference>
<proteinExistence type="inferred from homology"/>
<protein>
    <recommendedName>
        <fullName evidence="5">Xaa-Pro aminopeptidase</fullName>
        <ecNumber evidence="5">3.4.11.9</ecNumber>
    </recommendedName>
    <alternativeName>
        <fullName evidence="11">Aminoacylproline aminopeptidase</fullName>
    </alternativeName>
</protein>
<dbReference type="CDD" id="cd01087">
    <property type="entry name" value="Prolidase"/>
    <property type="match status" value="1"/>
</dbReference>
<feature type="region of interest" description="Disordered" evidence="12">
    <location>
        <begin position="1"/>
        <end position="45"/>
    </location>
</feature>
<dbReference type="SMART" id="SM01011">
    <property type="entry name" value="AMP_N"/>
    <property type="match status" value="1"/>
</dbReference>
<keyword evidence="9" id="KW-0482">Metalloprotease</keyword>
<dbReference type="PANTHER" id="PTHR43226">
    <property type="entry name" value="XAA-PRO AMINOPEPTIDASE 3"/>
    <property type="match status" value="1"/>
</dbReference>